<dbReference type="EMBL" id="MZMU01000019">
    <property type="protein sequence ID" value="RXT18747.1"/>
    <property type="molecule type" value="Genomic_DNA"/>
</dbReference>
<dbReference type="AlphaFoldDB" id="A0A4Q1TKS2"/>
<protein>
    <submittedName>
        <fullName evidence="1">ATP-binding protein</fullName>
    </submittedName>
</protein>
<dbReference type="RefSeq" id="WP_129421599.1">
    <property type="nucleotide sequence ID" value="NZ_MZMU01000019.1"/>
</dbReference>
<dbReference type="Gene3D" id="3.30.565.10">
    <property type="entry name" value="Histidine kinase-like ATPase, C-terminal domain"/>
    <property type="match status" value="1"/>
</dbReference>
<dbReference type="InterPro" id="IPR036890">
    <property type="entry name" value="HATPase_C_sf"/>
</dbReference>
<dbReference type="Pfam" id="PF13589">
    <property type="entry name" value="HATPase_c_3"/>
    <property type="match status" value="1"/>
</dbReference>
<accession>A0A4Q1TKS2</accession>
<dbReference type="SUPFAM" id="SSF55874">
    <property type="entry name" value="ATPase domain of HSP90 chaperone/DNA topoisomerase II/histidine kinase"/>
    <property type="match status" value="1"/>
</dbReference>
<proteinExistence type="predicted"/>
<name>A0A4Q1TKS2_RHILE</name>
<comment type="caution">
    <text evidence="1">The sequence shown here is derived from an EMBL/GenBank/DDBJ whole genome shotgun (WGS) entry which is preliminary data.</text>
</comment>
<reference evidence="1 2" key="1">
    <citation type="submission" date="2017-03" db="EMBL/GenBank/DDBJ databases">
        <authorList>
            <person name="Safronova V.I."/>
            <person name="Sazanova A.L."/>
            <person name="Chirak E.R."/>
        </authorList>
    </citation>
    <scope>NUCLEOTIDE SEQUENCE [LARGE SCALE GENOMIC DNA]</scope>
    <source>
        <strain evidence="1 2">Tri-43</strain>
    </source>
</reference>
<dbReference type="Proteomes" id="UP000290767">
    <property type="component" value="Unassembled WGS sequence"/>
</dbReference>
<keyword evidence="1" id="KW-0067">ATP-binding</keyword>
<sequence>MARPHHLPPSAACLSASLRDLGYSLETAIADLVDNSISADATFIQIFCDISRADPVVVISDNGKGMNEVEVILAMRHGSTDPKQKRSPKDLGRFGLGLKTASFSQCKRLTVASSQHGERVAAEWDLAKIEDEDDWNMSILDPSEISSLPFIETIDGTGTLVVWRDLDRLFEDETGNKRDEIVNEKIAAVDRHLSLVFHRFLSGDVKGRKKIAILINGHPVAAFDPFCRNNSATQMLPEETVWIGDDAVQMQPYILPHHNRLSASEYDYYQDRSDFISNQGAYIYRNARLMAWGDWFRLVPKGEATKLARVQIDFPNSLDEDWTIDIKKSRARPPHIVRERLRQIIAKITARSVIVHRGRGQKLFQETRAPIWERYADHGGIRFAVNMQHPLVQSLDARLPQEDIRSLHVLLESIGASLPVEMIYSDYSTNPREMVQAALGEKEVIERLKSLRSALFGDGPGDPKAFLQIVRSTRLFDNQMETAEKFTREAFA</sequence>
<keyword evidence="1" id="KW-0547">Nucleotide-binding</keyword>
<evidence type="ECO:0000313" key="2">
    <source>
        <dbReference type="Proteomes" id="UP000290767"/>
    </source>
</evidence>
<gene>
    <name evidence="1" type="ORF">B5P46_28035</name>
</gene>
<evidence type="ECO:0000313" key="1">
    <source>
        <dbReference type="EMBL" id="RXT18747.1"/>
    </source>
</evidence>
<dbReference type="GO" id="GO:0005524">
    <property type="term" value="F:ATP binding"/>
    <property type="evidence" value="ECO:0007669"/>
    <property type="project" value="UniProtKB-KW"/>
</dbReference>
<organism evidence="1 2">
    <name type="scientific">Rhizobium leguminosarum</name>
    <dbReference type="NCBI Taxonomy" id="384"/>
    <lineage>
        <taxon>Bacteria</taxon>
        <taxon>Pseudomonadati</taxon>
        <taxon>Pseudomonadota</taxon>
        <taxon>Alphaproteobacteria</taxon>
        <taxon>Hyphomicrobiales</taxon>
        <taxon>Rhizobiaceae</taxon>
        <taxon>Rhizobium/Agrobacterium group</taxon>
        <taxon>Rhizobium</taxon>
    </lineage>
</organism>